<keyword evidence="2" id="KW-0812">Transmembrane</keyword>
<dbReference type="InterPro" id="IPR001322">
    <property type="entry name" value="Lamin_tail_dom"/>
</dbReference>
<feature type="domain" description="LTD" evidence="4">
    <location>
        <begin position="176"/>
        <end position="280"/>
    </location>
</feature>
<sequence length="864" mass="87349">MPFPPSIRRASAMVAAMAVTSGAALLALPGAAIAADAGVVVNEIVYDAASHGTADSIELFNASSAAVDVSGWAVMDDKRVERGTIPAGTTLAAGGYLVLTKDASPLGFPFGLGKGDEVVLVDTADAVVDAYAYLATAPLADWSRCADGGAWAPATAVTLGAANSCAPVEEPEEPATPGTALLNEVDSGPADWLELVNPGDEALDLSGYELRDNSDDHRWFFAAGASIGAGELLVVDAKTAGLDIAGSAQTFETAIGIGGADAIRLYDAAGAKLDEHAWSAHPNVDGDEAAASWARCPDATGPWSLARVTKGAANDCVVPAIAINEVESNGDATDWVEIVNTGTTPVDLSGWTLMDSDPVGHAGDVTPVASGTVLAPGAFFVLDQNTHFGFGLGNDDRATVRNAAGTIVAEYAWGPHAALTYARCPDGTGAFGDATASTKGAANACGTDPGEPGEPGEPEVAVWPGSAEVRVVDEATMFLEDSSGLDAQRTAEGVVLWAVDNGTGTFWKLDAEADGGVAFADGWAEGKRIRFQRDAADPAKAGPDTEGITVASDGRVYVASERDNADKGVNANVVLAVDPEAAGPDVVAAQEWDLTASLPQVAANTGLEAVEWVSDADLTGLVDQNSGLAYDPADYPGHGDGLFFVAVEDNGVVYAYALNADGSFAQVATIDPGLGGVMALDYDTVLDQLWAVCDDGCEGESARIAFTGAEPTIVHFARPAGMPNLNNEGFATTPAEAPSPVAAPSAAAFSTLAATTRQAWWFADGEQPAALRTGTLPGADIAGPTDPTDPTDPADPDGSTDPSAPADPSDAAGSGSETAGGTADGLAHTGADPAGALWIAGTLLLLGLGAGAVALRRRRAHAAG</sequence>
<dbReference type="Proteomes" id="UP001501746">
    <property type="component" value="Unassembled WGS sequence"/>
</dbReference>
<evidence type="ECO:0000256" key="2">
    <source>
        <dbReference type="SAM" id="Phobius"/>
    </source>
</evidence>
<reference evidence="5 6" key="1">
    <citation type="journal article" date="2019" name="Int. J. Syst. Evol. Microbiol.">
        <title>The Global Catalogue of Microorganisms (GCM) 10K type strain sequencing project: providing services to taxonomists for standard genome sequencing and annotation.</title>
        <authorList>
            <consortium name="The Broad Institute Genomics Platform"/>
            <consortium name="The Broad Institute Genome Sequencing Center for Infectious Disease"/>
            <person name="Wu L."/>
            <person name="Ma J."/>
        </authorList>
    </citation>
    <scope>NUCLEOTIDE SEQUENCE [LARGE SCALE GENOMIC DNA]</scope>
    <source>
        <strain evidence="5 6">JCM 14323</strain>
    </source>
</reference>
<evidence type="ECO:0000256" key="3">
    <source>
        <dbReference type="SAM" id="SignalP"/>
    </source>
</evidence>
<dbReference type="InterPro" id="IPR027372">
    <property type="entry name" value="Phytase-like_dom"/>
</dbReference>
<keyword evidence="2" id="KW-0472">Membrane</keyword>
<dbReference type="SUPFAM" id="SSF74853">
    <property type="entry name" value="Lamin A/C globular tail domain"/>
    <property type="match status" value="3"/>
</dbReference>
<accession>A0ABN2MF23</accession>
<evidence type="ECO:0000259" key="4">
    <source>
        <dbReference type="PROSITE" id="PS51841"/>
    </source>
</evidence>
<proteinExistence type="predicted"/>
<comment type="caution">
    <text evidence="5">The sequence shown here is derived from an EMBL/GenBank/DDBJ whole genome shotgun (WGS) entry which is preliminary data.</text>
</comment>
<evidence type="ECO:0000313" key="6">
    <source>
        <dbReference type="Proteomes" id="UP001501746"/>
    </source>
</evidence>
<keyword evidence="3" id="KW-0732">Signal</keyword>
<feature type="domain" description="LTD" evidence="4">
    <location>
        <begin position="301"/>
        <end position="415"/>
    </location>
</feature>
<dbReference type="RefSeq" id="WP_157428551.1">
    <property type="nucleotide sequence ID" value="NZ_BAAANK010000001.1"/>
</dbReference>
<keyword evidence="2" id="KW-1133">Transmembrane helix</keyword>
<evidence type="ECO:0000313" key="5">
    <source>
        <dbReference type="EMBL" id="GAA1823889.1"/>
    </source>
</evidence>
<feature type="chain" id="PRO_5045430411" description="LTD domain-containing protein" evidence="3">
    <location>
        <begin position="35"/>
        <end position="864"/>
    </location>
</feature>
<dbReference type="InterPro" id="IPR036415">
    <property type="entry name" value="Lamin_tail_dom_sf"/>
</dbReference>
<keyword evidence="6" id="KW-1185">Reference proteome</keyword>
<feature type="domain" description="LTD" evidence="4">
    <location>
        <begin position="27"/>
        <end position="135"/>
    </location>
</feature>
<dbReference type="Gene3D" id="2.60.40.1260">
    <property type="entry name" value="Lamin Tail domain"/>
    <property type="match status" value="2"/>
</dbReference>
<protein>
    <recommendedName>
        <fullName evidence="4">LTD domain-containing protein</fullName>
    </recommendedName>
</protein>
<dbReference type="SUPFAM" id="SSF75011">
    <property type="entry name" value="3-carboxy-cis,cis-mucoante lactonizing enzyme"/>
    <property type="match status" value="1"/>
</dbReference>
<dbReference type="EMBL" id="BAAANK010000001">
    <property type="protein sequence ID" value="GAA1823889.1"/>
    <property type="molecule type" value="Genomic_DNA"/>
</dbReference>
<feature type="signal peptide" evidence="3">
    <location>
        <begin position="1"/>
        <end position="34"/>
    </location>
</feature>
<feature type="region of interest" description="Disordered" evidence="1">
    <location>
        <begin position="771"/>
        <end position="827"/>
    </location>
</feature>
<dbReference type="Pfam" id="PF00932">
    <property type="entry name" value="LTD"/>
    <property type="match status" value="3"/>
</dbReference>
<feature type="compositionally biased region" description="Low complexity" evidence="1">
    <location>
        <begin position="796"/>
        <end position="825"/>
    </location>
</feature>
<evidence type="ECO:0000256" key="1">
    <source>
        <dbReference type="SAM" id="MobiDB-lite"/>
    </source>
</evidence>
<gene>
    <name evidence="5" type="ORF">GCM10009750_03150</name>
</gene>
<dbReference type="Pfam" id="PF13449">
    <property type="entry name" value="Phytase-like"/>
    <property type="match status" value="1"/>
</dbReference>
<feature type="transmembrane region" description="Helical" evidence="2">
    <location>
        <begin position="836"/>
        <end position="855"/>
    </location>
</feature>
<organism evidence="5 6">
    <name type="scientific">Agromyces salentinus</name>
    <dbReference type="NCBI Taxonomy" id="269421"/>
    <lineage>
        <taxon>Bacteria</taxon>
        <taxon>Bacillati</taxon>
        <taxon>Actinomycetota</taxon>
        <taxon>Actinomycetes</taxon>
        <taxon>Micrococcales</taxon>
        <taxon>Microbacteriaceae</taxon>
        <taxon>Agromyces</taxon>
    </lineage>
</organism>
<dbReference type="PROSITE" id="PS51841">
    <property type="entry name" value="LTD"/>
    <property type="match status" value="3"/>
</dbReference>
<name>A0ABN2MF23_9MICO</name>